<dbReference type="AlphaFoldDB" id="A0A0G1KI21"/>
<evidence type="ECO:0000313" key="2">
    <source>
        <dbReference type="Proteomes" id="UP000034504"/>
    </source>
</evidence>
<accession>A0A0G1KI21</accession>
<proteinExistence type="predicted"/>
<protein>
    <submittedName>
        <fullName evidence="1">Uncharacterized protein</fullName>
    </submittedName>
</protein>
<dbReference type="EMBL" id="LCJU01000045">
    <property type="protein sequence ID" value="KKT83178.1"/>
    <property type="molecule type" value="Genomic_DNA"/>
</dbReference>
<comment type="caution">
    <text evidence="1">The sequence shown here is derived from an EMBL/GenBank/DDBJ whole genome shotgun (WGS) entry which is preliminary data.</text>
</comment>
<name>A0A0G1KI21_UNCKA</name>
<feature type="non-terminal residue" evidence="1">
    <location>
        <position position="342"/>
    </location>
</feature>
<evidence type="ECO:0000313" key="1">
    <source>
        <dbReference type="EMBL" id="KKT83178.1"/>
    </source>
</evidence>
<sequence length="342" mass="38101">MANIPIAEGSESFEPRIPITFNGGEAAGFRCTQRAYGSKGSGDQVSKTYMVLVSDNVDPNEIMQNATKISVKELLERQIRYTALSKQSAFLSEGAHWQDNIPYSVTLSESKDTGLYNRFMTFAASSGVSADPSVYMREGPIDEGAVLGLAFVLASRHWQNAEPDEEYSMFMLQSDAEVLGVRVELHALRNAFTALTSRAMIGRMLSEGYIEENALQDFFMQASRWEVELALESISVESKVLYVNPHAYSSDITAVGANKDGHVPDIRYLPYIFRAHLDFLQRLPEAIRPDRSVGLASISDGVIDLYNFASRVLSYYSPVTKEFRPTYDEVARVAEELSSQYS</sequence>
<gene>
    <name evidence="1" type="ORF">UW82_C0045G0001</name>
</gene>
<reference evidence="1 2" key="1">
    <citation type="journal article" date="2015" name="Nature">
        <title>rRNA introns, odd ribosomes, and small enigmatic genomes across a large radiation of phyla.</title>
        <authorList>
            <person name="Brown C.T."/>
            <person name="Hug L.A."/>
            <person name="Thomas B.C."/>
            <person name="Sharon I."/>
            <person name="Castelle C.J."/>
            <person name="Singh A."/>
            <person name="Wilkins M.J."/>
            <person name="Williams K.H."/>
            <person name="Banfield J.F."/>
        </authorList>
    </citation>
    <scope>NUCLEOTIDE SEQUENCE [LARGE SCALE GENOMIC DNA]</scope>
</reference>
<organism evidence="1 2">
    <name type="scientific">candidate division WWE3 bacterium GW2011_GWC2_44_9</name>
    <dbReference type="NCBI Taxonomy" id="1619125"/>
    <lineage>
        <taxon>Bacteria</taxon>
        <taxon>Katanobacteria</taxon>
    </lineage>
</organism>
<dbReference type="Proteomes" id="UP000034504">
    <property type="component" value="Unassembled WGS sequence"/>
</dbReference>